<dbReference type="Gene3D" id="1.10.287.820">
    <property type="entry name" value="Acid-sensing ion channel domain"/>
    <property type="match status" value="1"/>
</dbReference>
<evidence type="ECO:0000256" key="9">
    <source>
        <dbReference type="ARBA" id="ARBA00023136"/>
    </source>
</evidence>
<keyword evidence="3 12" id="KW-0813">Transport</keyword>
<keyword evidence="9" id="KW-0472">Membrane</keyword>
<evidence type="ECO:0000256" key="2">
    <source>
        <dbReference type="ARBA" id="ARBA00007193"/>
    </source>
</evidence>
<evidence type="ECO:0000256" key="1">
    <source>
        <dbReference type="ARBA" id="ARBA00004141"/>
    </source>
</evidence>
<organism evidence="13">
    <name type="scientific">Anopheles atroparvus</name>
    <name type="common">European mosquito</name>
    <dbReference type="NCBI Taxonomy" id="41427"/>
    <lineage>
        <taxon>Eukaryota</taxon>
        <taxon>Metazoa</taxon>
        <taxon>Ecdysozoa</taxon>
        <taxon>Arthropoda</taxon>
        <taxon>Hexapoda</taxon>
        <taxon>Insecta</taxon>
        <taxon>Pterygota</taxon>
        <taxon>Neoptera</taxon>
        <taxon>Endopterygota</taxon>
        <taxon>Diptera</taxon>
        <taxon>Nematocera</taxon>
        <taxon>Culicoidea</taxon>
        <taxon>Culicidae</taxon>
        <taxon>Anophelinae</taxon>
        <taxon>Anopheles</taxon>
    </lineage>
</organism>
<keyword evidence="11 12" id="KW-0407">Ion channel</keyword>
<protein>
    <recommendedName>
        <fullName evidence="14">Pickpocket</fullName>
    </recommendedName>
</protein>
<evidence type="ECO:0000256" key="8">
    <source>
        <dbReference type="ARBA" id="ARBA00023065"/>
    </source>
</evidence>
<evidence type="ECO:0000256" key="10">
    <source>
        <dbReference type="ARBA" id="ARBA00023201"/>
    </source>
</evidence>
<dbReference type="PANTHER" id="PTHR11690:SF288">
    <property type="entry name" value="AMILORIDE-SENSITIVE NA+ CHANNEL-RELATED"/>
    <property type="match status" value="1"/>
</dbReference>
<keyword evidence="8 12" id="KW-0406">Ion transport</keyword>
<dbReference type="PANTHER" id="PTHR11690">
    <property type="entry name" value="AMILORIDE-SENSITIVE SODIUM CHANNEL-RELATED"/>
    <property type="match status" value="1"/>
</dbReference>
<evidence type="ECO:0000256" key="4">
    <source>
        <dbReference type="ARBA" id="ARBA00022461"/>
    </source>
</evidence>
<dbReference type="VEuPathDB" id="VectorBase:AATE014084"/>
<accession>A0A182J9U9</accession>
<evidence type="ECO:0000313" key="13">
    <source>
        <dbReference type="EnsemblMetazoa" id="AATE014084-PA.1"/>
    </source>
</evidence>
<evidence type="ECO:0000256" key="6">
    <source>
        <dbReference type="ARBA" id="ARBA00022989"/>
    </source>
</evidence>
<reference evidence="13" key="1">
    <citation type="submission" date="2022-08" db="UniProtKB">
        <authorList>
            <consortium name="EnsemblMetazoa"/>
        </authorList>
    </citation>
    <scope>IDENTIFICATION</scope>
    <source>
        <strain evidence="13">EBRO</strain>
    </source>
</reference>
<evidence type="ECO:0000256" key="3">
    <source>
        <dbReference type="ARBA" id="ARBA00022448"/>
    </source>
</evidence>
<dbReference type="PRINTS" id="PR01078">
    <property type="entry name" value="AMINACHANNEL"/>
</dbReference>
<proteinExistence type="inferred from homology"/>
<comment type="subcellular location">
    <subcellularLocation>
        <location evidence="1">Membrane</location>
        <topology evidence="1">Multi-pass membrane protein</topology>
    </subcellularLocation>
</comment>
<dbReference type="EnsemblMetazoa" id="AATE014084-RA">
    <property type="protein sequence ID" value="AATE014084-PA.1"/>
    <property type="gene ID" value="AATE014084"/>
</dbReference>
<evidence type="ECO:0008006" key="14">
    <source>
        <dbReference type="Google" id="ProtNLM"/>
    </source>
</evidence>
<name>A0A182J9U9_ANOAO</name>
<evidence type="ECO:0000256" key="7">
    <source>
        <dbReference type="ARBA" id="ARBA00023053"/>
    </source>
</evidence>
<keyword evidence="7" id="KW-0915">Sodium</keyword>
<dbReference type="STRING" id="41427.A0A182J9U9"/>
<evidence type="ECO:0000256" key="11">
    <source>
        <dbReference type="ARBA" id="ARBA00023303"/>
    </source>
</evidence>
<dbReference type="InterPro" id="IPR001873">
    <property type="entry name" value="ENaC"/>
</dbReference>
<dbReference type="Gene3D" id="1.10.287.770">
    <property type="entry name" value="YojJ-like"/>
    <property type="match status" value="1"/>
</dbReference>
<keyword evidence="6" id="KW-1133">Transmembrane helix</keyword>
<keyword evidence="4 12" id="KW-0894">Sodium channel</keyword>
<dbReference type="GO" id="GO:0005886">
    <property type="term" value="C:plasma membrane"/>
    <property type="evidence" value="ECO:0007669"/>
    <property type="project" value="TreeGrafter"/>
</dbReference>
<evidence type="ECO:0000256" key="12">
    <source>
        <dbReference type="RuleBase" id="RU000679"/>
    </source>
</evidence>
<comment type="similarity">
    <text evidence="2 12">Belongs to the amiloride-sensitive sodium channel (TC 1.A.6) family.</text>
</comment>
<dbReference type="GO" id="GO:0015280">
    <property type="term" value="F:ligand-gated sodium channel activity"/>
    <property type="evidence" value="ECO:0007669"/>
    <property type="project" value="TreeGrafter"/>
</dbReference>
<keyword evidence="10 12" id="KW-0739">Sodium transport</keyword>
<dbReference type="AlphaFoldDB" id="A0A182J9U9"/>
<evidence type="ECO:0000256" key="5">
    <source>
        <dbReference type="ARBA" id="ARBA00022692"/>
    </source>
</evidence>
<keyword evidence="5 12" id="KW-0812">Transmembrane</keyword>
<sequence length="529" mass="61244">MTFHRVLALFEEYCSESSVHGVRFFVGKERSVLVKITWMVVFGLSLVGCGIMIRQAYNKWDRTPVIVTLSEVPTPVWDLTFPAVTICPEIKVSKERYNFTPDFDTFYGDFNRLRKDPNHQIRLTDESIGKMKAIMHHCSGVYMNKQNFIFRYNHVPEPELVKFLKNVSLDRRFVMSMCGSTSDSKCTNYMQVSLTDQGVCYSFNMISQDEMFHADVLHGDYKHLEKWDDDGKDMVRQTELLRVAGSGLDAAIGFNMIHYPLKIDTSCVRRRGYKVLLHEPTVYPDLAKRNVRLPVSHSLTVAVKPNIMQTSPELAKYSASKRQCYFDQERPLRYFRRYNQDNCELECLTNYTLQRCGCVHFSMPHTNETRVCTLPEAYCPSEARGLLFIRKQTRNTTEHDYLQQCDCLPSCSSVRYELQITQNSHDEEKDFRSTLMTEEELHANLQLPVYSLLQVYFQETHFIPAQRSELHGLVDFLANCGGLLGLFIGVSLLSFVEAVYYIAVRPISCRKRELSEMEMCDVVRVEKVG</sequence>
<dbReference type="Pfam" id="PF00858">
    <property type="entry name" value="ASC"/>
    <property type="match status" value="1"/>
</dbReference>